<feature type="compositionally biased region" description="Polar residues" evidence="12">
    <location>
        <begin position="1260"/>
        <end position="1269"/>
    </location>
</feature>
<evidence type="ECO:0000256" key="4">
    <source>
        <dbReference type="ARBA" id="ARBA00011919"/>
    </source>
</evidence>
<sequence>MGHFTTVYAERDGQALEDLSDNIDAVNVLKAEMKKEKSMHEKSEFDADKDKTQFRQYEDACDKVKDFYREQHEKQTVAYNLKARNDFRFKTRAEMTIWEAMEKLNTLIDESDPDTSLSQIEHLLQAAEAIRRDGKPRWMQLTGLIHDLGKLLFFFGAEGQWDVVGDTFPVGCAFDKRIIYPDTFKGNPDHDHPVYGTKHGIYTPGCGLDNIMLSWGHDEYLYHIAKEQSTLPVEALAMIRYHSFYPWHSGGAYYEFMNEHDKEMLKAVKAFNPYDLYSKSDDVPSAEKLKPYYMELIDEFFPTRVIKCEHSEPGSLEATLPRASGCQWVPVQGKPSDIEALQWWAAICETDLVADANSFLISGRKSSKNIQPLPTEEMTAFGGTLVSRPPDDPAPFLPLQSLSSQQHHHHSQHHRQQSLNYSLTTPLPPLSPTSHESIEQGDQRRTRQARKPSPGLAARLKALGFGKDTTKPKTTSLSPAADRIGRIPEDQLRHLDYIHRTSSAQSGIIERRGRAWSGTSGHLTPQVTGGSYNGSFNGSFTSGDSRVFEGGTRYRSPSIASSGAGDRTMATYAEHVDMDSHQKYRLPEHVNGNGTKALSDTKQAHLERVSSPVELDIPPAPISKDTPPGGTTPSESSADGSYFNPFGLQRAGSVYTLSRVSFANQLAQLTSLQLPDAESLSTKVSAIPNSKAASKALMGAAEQIRSWIQKASEVISGLDGEDDVEWAAAGGREGLAEVDNAITRFEQLINVYVSAIESLQNRPDIATVTAGELQKVVLQVETILKEWDKIKKMLKGVKNSVEIAMEWEELWNTVLGDIGNEMDVLKRLVFEMEEKRHRSLMQESNSDGLDINELETIVEETPPAKTRLQANSRFGVGPAFPLSPNSPNPIMAQDDSSLLALFARMQPLRASLDFLPMRLSSFHARASDIFPTACEELEMRRTALENGWKALEKDAESLRKELGEDRWVLVFRGAGRQAQKMYESVERSVTKLGEAVEGGVHLNNPATMGKKIESYEAKKMHYGPAIERVLSIIERGVKDRLTVNGEILRLHSEMQNKWDTLKQHMHDLDISLDEIQADKRNQQLRDSISSMVSNDRSTLASRNGTPGSSPASSVVMTGLNGGFDPTTPLKNGKLRGKQSALPATTKRHSSYSAGQLPQRQGLTRLAPHPSRGSSVSPSPARTLSRQGSATPTTSSRYSYNAALDGRPRWNSSVNTNDTIIGHNFKPLSLTTPSPHARTTPNLKVTHSSASDSKIPLRSPLSFSRENTASPAPHRTPSRTSASRLSYRDRIASPGPYSQLTLSKSSPMNQIKSSPGPYSQHTLSQASPGRPRLLTTKSSISALTNTTNMANRRASMQPKSSDPTPAARPPRPASSLAVNRRVSLLPQPKGRLASDSIGENSPQAISRPTSAMRRGTTGAKTPQKPWR</sequence>
<keyword evidence="6 10" id="KW-0479">Metal-binding</keyword>
<evidence type="ECO:0000256" key="2">
    <source>
        <dbReference type="ARBA" id="ARBA00005167"/>
    </source>
</evidence>
<feature type="binding site" evidence="9">
    <location>
        <position position="150"/>
    </location>
    <ligand>
        <name>substrate</name>
    </ligand>
</feature>
<dbReference type="SUPFAM" id="SSF109604">
    <property type="entry name" value="HD-domain/PDEase-like"/>
    <property type="match status" value="1"/>
</dbReference>
<keyword evidence="11" id="KW-0175">Coiled coil</keyword>
<feature type="coiled-coil region" evidence="11">
    <location>
        <begin position="934"/>
        <end position="961"/>
    </location>
</feature>
<keyword evidence="7" id="KW-0560">Oxidoreductase</keyword>
<evidence type="ECO:0000256" key="3">
    <source>
        <dbReference type="ARBA" id="ARBA00005286"/>
    </source>
</evidence>
<feature type="binding site" evidence="10">
    <location>
        <position position="122"/>
    </location>
    <ligand>
        <name>Fe cation</name>
        <dbReference type="ChEBI" id="CHEBI:24875"/>
        <label>1</label>
    </ligand>
</feature>
<name>A0A9N9KNS8_9HELO</name>
<evidence type="ECO:0000256" key="5">
    <source>
        <dbReference type="ARBA" id="ARBA00022490"/>
    </source>
</evidence>
<comment type="subcellular location">
    <subcellularLocation>
        <location evidence="1">Cytoplasm</location>
    </subcellularLocation>
</comment>
<dbReference type="PANTHER" id="PTHR37271">
    <property type="entry name" value="KARYOGAMY PROTEIN KAR9"/>
    <property type="match status" value="1"/>
</dbReference>
<keyword evidence="14" id="KW-1185">Reference proteome</keyword>
<feature type="region of interest" description="Disordered" evidence="12">
    <location>
        <begin position="612"/>
        <end position="643"/>
    </location>
</feature>
<dbReference type="GO" id="GO:0005938">
    <property type="term" value="C:cell cortex"/>
    <property type="evidence" value="ECO:0007669"/>
    <property type="project" value="TreeGrafter"/>
</dbReference>
<accession>A0A9N9KNS8</accession>
<feature type="binding site" evidence="10">
    <location>
        <position position="147"/>
    </location>
    <ligand>
        <name>Fe cation</name>
        <dbReference type="ChEBI" id="CHEBI:24875"/>
        <label>1</label>
    </ligand>
</feature>
<dbReference type="Pfam" id="PF05153">
    <property type="entry name" value="MIOX"/>
    <property type="match status" value="1"/>
</dbReference>
<feature type="compositionally biased region" description="Polar residues" evidence="12">
    <location>
        <begin position="1088"/>
        <end position="1115"/>
    </location>
</feature>
<evidence type="ECO:0000256" key="12">
    <source>
        <dbReference type="SAM" id="MobiDB-lite"/>
    </source>
</evidence>
<gene>
    <name evidence="13" type="ORF">HYFRA_00006849</name>
</gene>
<comment type="pathway">
    <text evidence="2">Polyol metabolism; myo-inositol degradation into D-glucuronate; D-glucuronate from myo-inositol: step 1/1.</text>
</comment>
<feature type="binding site" evidence="10">
    <location>
        <position position="242"/>
    </location>
    <ligand>
        <name>Fe cation</name>
        <dbReference type="ChEBI" id="CHEBI:24875"/>
        <label>1</label>
    </ligand>
</feature>
<evidence type="ECO:0000256" key="11">
    <source>
        <dbReference type="SAM" id="Coils"/>
    </source>
</evidence>
<dbReference type="GO" id="GO:0005816">
    <property type="term" value="C:spindle pole body"/>
    <property type="evidence" value="ECO:0007669"/>
    <property type="project" value="TreeGrafter"/>
</dbReference>
<dbReference type="InterPro" id="IPR007828">
    <property type="entry name" value="Inositol_oxygenase"/>
</dbReference>
<organism evidence="13 14">
    <name type="scientific">Hymenoscyphus fraxineus</name>
    <dbReference type="NCBI Taxonomy" id="746836"/>
    <lineage>
        <taxon>Eukaryota</taxon>
        <taxon>Fungi</taxon>
        <taxon>Dikarya</taxon>
        <taxon>Ascomycota</taxon>
        <taxon>Pezizomycotina</taxon>
        <taxon>Leotiomycetes</taxon>
        <taxon>Helotiales</taxon>
        <taxon>Helotiaceae</taxon>
        <taxon>Hymenoscyphus</taxon>
    </lineage>
</organism>
<dbReference type="PANTHER" id="PTHR37271:SF1">
    <property type="entry name" value="KARYOGAMY PROTEIN KAR9"/>
    <property type="match status" value="1"/>
</dbReference>
<dbReference type="EMBL" id="CAJVRL010000037">
    <property type="protein sequence ID" value="CAG8950356.1"/>
    <property type="molecule type" value="Genomic_DNA"/>
</dbReference>
<dbReference type="Gene3D" id="1.10.3210.10">
    <property type="entry name" value="Hypothetical protein af1432"/>
    <property type="match status" value="1"/>
</dbReference>
<evidence type="ECO:0000256" key="9">
    <source>
        <dbReference type="PIRSR" id="PIRSR607828-1"/>
    </source>
</evidence>
<feature type="binding site" evidence="10">
    <location>
        <position position="146"/>
    </location>
    <ligand>
        <name>Fe cation</name>
        <dbReference type="ChEBI" id="CHEBI:24875"/>
        <label>1</label>
    </ligand>
</feature>
<feature type="compositionally biased region" description="Polar residues" evidence="12">
    <location>
        <begin position="1150"/>
        <end position="1161"/>
    </location>
</feature>
<dbReference type="Proteomes" id="UP000696280">
    <property type="component" value="Unassembled WGS sequence"/>
</dbReference>
<feature type="binding site" evidence="9">
    <location>
        <begin position="242"/>
        <end position="243"/>
    </location>
    <ligand>
        <name>substrate</name>
    </ligand>
</feature>
<comment type="similarity">
    <text evidence="3">Belongs to the myo-inositol oxygenase family.</text>
</comment>
<feature type="compositionally biased region" description="Basic residues" evidence="12">
    <location>
        <begin position="406"/>
        <end position="416"/>
    </location>
</feature>
<proteinExistence type="inferred from homology"/>
<reference evidence="13" key="1">
    <citation type="submission" date="2021-07" db="EMBL/GenBank/DDBJ databases">
        <authorList>
            <person name="Durling M."/>
        </authorList>
    </citation>
    <scope>NUCLEOTIDE SEQUENCE</scope>
</reference>
<dbReference type="EC" id="1.13.99.1" evidence="4"/>
<dbReference type="GO" id="GO:0005506">
    <property type="term" value="F:iron ion binding"/>
    <property type="evidence" value="ECO:0007669"/>
    <property type="project" value="InterPro"/>
</dbReference>
<comment type="cofactor">
    <cofactor evidence="10">
        <name>Fe cation</name>
        <dbReference type="ChEBI" id="CHEBI:24875"/>
    </cofactor>
    <text evidence="10">Binds 2 iron ions per subunit.</text>
</comment>
<keyword evidence="8 10" id="KW-0408">Iron</keyword>
<evidence type="ECO:0000256" key="1">
    <source>
        <dbReference type="ARBA" id="ARBA00004496"/>
    </source>
</evidence>
<feature type="region of interest" description="Disordered" evidence="12">
    <location>
        <begin position="1224"/>
        <end position="1331"/>
    </location>
</feature>
<feature type="compositionally biased region" description="Polar residues" evidence="12">
    <location>
        <begin position="629"/>
        <end position="639"/>
    </location>
</feature>
<feature type="compositionally biased region" description="Basic and acidic residues" evidence="12">
    <location>
        <begin position="436"/>
        <end position="445"/>
    </location>
</feature>
<feature type="compositionally biased region" description="Polar residues" evidence="12">
    <location>
        <begin position="1295"/>
        <end position="1326"/>
    </location>
</feature>
<feature type="binding site" evidence="9">
    <location>
        <position position="55"/>
    </location>
    <ligand>
        <name>substrate</name>
    </ligand>
</feature>
<evidence type="ECO:0000313" key="14">
    <source>
        <dbReference type="Proteomes" id="UP000696280"/>
    </source>
</evidence>
<evidence type="ECO:0000256" key="6">
    <source>
        <dbReference type="ARBA" id="ARBA00022723"/>
    </source>
</evidence>
<dbReference type="GO" id="GO:0050113">
    <property type="term" value="F:inositol oxygenase activity"/>
    <property type="evidence" value="ECO:0007669"/>
    <property type="project" value="UniProtKB-EC"/>
</dbReference>
<comment type="caution">
    <text evidence="13">The sequence shown here is derived from an EMBL/GenBank/DDBJ whole genome shotgun (WGS) entry which is preliminary data.</text>
</comment>
<feature type="binding site" evidence="9">
    <location>
        <begin position="109"/>
        <end position="111"/>
    </location>
    <ligand>
        <name>substrate</name>
    </ligand>
</feature>
<evidence type="ECO:0000313" key="13">
    <source>
        <dbReference type="EMBL" id="CAG8950356.1"/>
    </source>
</evidence>
<feature type="binding site" evidence="10">
    <location>
        <position position="275"/>
    </location>
    <ligand>
        <name>Fe cation</name>
        <dbReference type="ChEBI" id="CHEBI:24875"/>
        <label>1</label>
    </ligand>
</feature>
<feature type="region of interest" description="Disordered" evidence="12">
    <location>
        <begin position="381"/>
        <end position="455"/>
    </location>
</feature>
<dbReference type="InterPro" id="IPR013889">
    <property type="entry name" value="Karyogamy_KAR9"/>
</dbReference>
<keyword evidence="5" id="KW-0963">Cytoplasm</keyword>
<dbReference type="GO" id="GO:0031578">
    <property type="term" value="P:mitotic spindle orientation checkpoint signaling"/>
    <property type="evidence" value="ECO:0007669"/>
    <property type="project" value="TreeGrafter"/>
</dbReference>
<dbReference type="Pfam" id="PF08580">
    <property type="entry name" value="KAR9"/>
    <property type="match status" value="1"/>
</dbReference>
<protein>
    <recommendedName>
        <fullName evidence="4">inositol oxygenase</fullName>
        <ecNumber evidence="4">1.13.99.1</ecNumber>
    </recommendedName>
</protein>
<feature type="binding site" evidence="9">
    <location>
        <begin position="165"/>
        <end position="166"/>
    </location>
    <ligand>
        <name>substrate</name>
    </ligand>
</feature>
<evidence type="ECO:0000256" key="10">
    <source>
        <dbReference type="PIRSR" id="PIRSR607828-2"/>
    </source>
</evidence>
<dbReference type="OrthoDB" id="5559380at2759"/>
<feature type="compositionally biased region" description="Polar residues" evidence="12">
    <location>
        <begin position="1228"/>
        <end position="1251"/>
    </location>
</feature>
<dbReference type="GO" id="GO:0051293">
    <property type="term" value="P:establishment of spindle localization"/>
    <property type="evidence" value="ECO:0007669"/>
    <property type="project" value="TreeGrafter"/>
</dbReference>
<feature type="compositionally biased region" description="Polar residues" evidence="12">
    <location>
        <begin position="1396"/>
        <end position="1408"/>
    </location>
</feature>
<feature type="region of interest" description="Disordered" evidence="12">
    <location>
        <begin position="1346"/>
        <end position="1426"/>
    </location>
</feature>
<feature type="binding site" evidence="10">
    <location>
        <position position="217"/>
    </location>
    <ligand>
        <name>Fe cation</name>
        <dbReference type="ChEBI" id="CHEBI:24875"/>
        <label>1</label>
    </ligand>
</feature>
<feature type="compositionally biased region" description="Polar residues" evidence="12">
    <location>
        <begin position="1171"/>
        <end position="1198"/>
    </location>
</feature>
<dbReference type="GO" id="GO:0019310">
    <property type="term" value="P:inositol catabolic process"/>
    <property type="evidence" value="ECO:0007669"/>
    <property type="project" value="InterPro"/>
</dbReference>
<evidence type="ECO:0000256" key="8">
    <source>
        <dbReference type="ARBA" id="ARBA00023004"/>
    </source>
</evidence>
<feature type="region of interest" description="Disordered" evidence="12">
    <location>
        <begin position="1088"/>
        <end position="1210"/>
    </location>
</feature>
<dbReference type="GO" id="GO:0030473">
    <property type="term" value="P:nuclear migration along microtubule"/>
    <property type="evidence" value="ECO:0007669"/>
    <property type="project" value="TreeGrafter"/>
</dbReference>
<dbReference type="GO" id="GO:0043332">
    <property type="term" value="C:mating projection tip"/>
    <property type="evidence" value="ECO:0007669"/>
    <property type="project" value="TreeGrafter"/>
</dbReference>
<evidence type="ECO:0000256" key="7">
    <source>
        <dbReference type="ARBA" id="ARBA00023002"/>
    </source>
</evidence>